<dbReference type="GeneID" id="28871227"/>
<keyword evidence="4 8" id="KW-0812">Transmembrane</keyword>
<accession>A0A1B7Y0A8</accession>
<evidence type="ECO:0000256" key="4">
    <source>
        <dbReference type="ARBA" id="ARBA00022692"/>
    </source>
</evidence>
<evidence type="ECO:0000256" key="6">
    <source>
        <dbReference type="ARBA" id="ARBA00023136"/>
    </source>
</evidence>
<dbReference type="RefSeq" id="XP_018153961.1">
    <property type="nucleotide sequence ID" value="XM_018307120.1"/>
</dbReference>
<dbReference type="InterPro" id="IPR050360">
    <property type="entry name" value="MFS_Sugar_Transporters"/>
</dbReference>
<evidence type="ECO:0000313" key="11">
    <source>
        <dbReference type="Proteomes" id="UP000092177"/>
    </source>
</evidence>
<dbReference type="InterPro" id="IPR020846">
    <property type="entry name" value="MFS_dom"/>
</dbReference>
<sequence length="530" mass="58650">MTASNTASILFPGGEDNMSHHQSPRISEKQTIESHIPSITSDAPNTSHTRWWKDRGLRSLNLRLLAVFISPLMIGYDGTLIGSLLTMPHYLGLNPESSSLIGLMSAGYSFGAMIAFPALSWALDTFGRRIVIMAGDLVIIGAVLGQIFCYDARLYVLTRTALTYLLINEQLGMGSMLVTASCPVLLTELAHPRQRSFLVSGYGSLFFVGSLVVAWVSFGTLHIPTQWSWRIPTLLQLLPPAAQLPLIFLLPESPRWLVSHQRHSEARDILVRFHADGKPYDEVVLTQYTKICQAIELDVQGQVTRWVTWFHGSGNRRRLLLVVFCTVFGSWSGGGIITVYVSVALRQVGITAPAQQAGINGGLQVFNLCAALLGASLVDKIGRRVLFVSSSVIMLFAMVGFTVATEQFTQSPQLASSRALVAMIFLFQFGYDIGYAPLTPMYIAEICPYHLRAKAMALHYLLMYAFSAASHYANPVALHSMGWRYYIVYVGILAFEVLFTYFLFPETKGYTIEEISSIFDKPEPTSSEDS</sequence>
<feature type="transmembrane region" description="Helical" evidence="8">
    <location>
        <begin position="319"/>
        <end position="345"/>
    </location>
</feature>
<evidence type="ECO:0000256" key="1">
    <source>
        <dbReference type="ARBA" id="ARBA00004141"/>
    </source>
</evidence>
<keyword evidence="5 8" id="KW-1133">Transmembrane helix</keyword>
<dbReference type="Proteomes" id="UP000092177">
    <property type="component" value="Chromosome 8"/>
</dbReference>
<dbReference type="Gene3D" id="1.20.1250.20">
    <property type="entry name" value="MFS general substrate transporter like domains"/>
    <property type="match status" value="1"/>
</dbReference>
<comment type="subcellular location">
    <subcellularLocation>
        <location evidence="1">Membrane</location>
        <topology evidence="1">Multi-pass membrane protein</topology>
    </subcellularLocation>
</comment>
<protein>
    <submittedName>
        <fullName evidence="10">Sugar transporter</fullName>
    </submittedName>
</protein>
<dbReference type="SUPFAM" id="SSF103473">
    <property type="entry name" value="MFS general substrate transporter"/>
    <property type="match status" value="1"/>
</dbReference>
<dbReference type="FunFam" id="1.20.1250.20:FF:000134">
    <property type="entry name" value="MFS sugar transporter protein"/>
    <property type="match status" value="1"/>
</dbReference>
<feature type="transmembrane region" description="Helical" evidence="8">
    <location>
        <begin position="202"/>
        <end position="223"/>
    </location>
</feature>
<feature type="transmembrane region" description="Helical" evidence="8">
    <location>
        <begin position="357"/>
        <end position="378"/>
    </location>
</feature>
<organism evidence="10 11">
    <name type="scientific">Colletotrichum higginsianum (strain IMI 349063)</name>
    <name type="common">Crucifer anthracnose fungus</name>
    <dbReference type="NCBI Taxonomy" id="759273"/>
    <lineage>
        <taxon>Eukaryota</taxon>
        <taxon>Fungi</taxon>
        <taxon>Dikarya</taxon>
        <taxon>Ascomycota</taxon>
        <taxon>Pezizomycotina</taxon>
        <taxon>Sordariomycetes</taxon>
        <taxon>Hypocreomycetidae</taxon>
        <taxon>Glomerellales</taxon>
        <taxon>Glomerellaceae</taxon>
        <taxon>Colletotrichum</taxon>
        <taxon>Colletotrichum destructivum species complex</taxon>
    </lineage>
</organism>
<dbReference type="GO" id="GO:0016020">
    <property type="term" value="C:membrane"/>
    <property type="evidence" value="ECO:0007669"/>
    <property type="project" value="UniProtKB-SubCell"/>
</dbReference>
<feature type="domain" description="Major facilitator superfamily (MFS) profile" evidence="9">
    <location>
        <begin position="63"/>
        <end position="508"/>
    </location>
</feature>
<dbReference type="VEuPathDB" id="FungiDB:CH63R_12146"/>
<feature type="transmembrane region" description="Helical" evidence="8">
    <location>
        <begin position="60"/>
        <end position="81"/>
    </location>
</feature>
<reference evidence="11" key="1">
    <citation type="journal article" date="2017" name="BMC Genomics">
        <title>Gapless genome assembly of Colletotrichum higginsianum reveals chromosome structure and association of transposable elements with secondary metabolite gene clusters.</title>
        <authorList>
            <person name="Dallery J.-F."/>
            <person name="Lapalu N."/>
            <person name="Zampounis A."/>
            <person name="Pigne S."/>
            <person name="Luyten I."/>
            <person name="Amselem J."/>
            <person name="Wittenberg A.H.J."/>
            <person name="Zhou S."/>
            <person name="de Queiroz M.V."/>
            <person name="Robin G.P."/>
            <person name="Auger A."/>
            <person name="Hainaut M."/>
            <person name="Henrissat B."/>
            <person name="Kim K.-T."/>
            <person name="Lee Y.-H."/>
            <person name="Lespinet O."/>
            <person name="Schwartz D.C."/>
            <person name="Thon M.R."/>
            <person name="O'Connell R.J."/>
        </authorList>
    </citation>
    <scope>NUCLEOTIDE SEQUENCE [LARGE SCALE GENOMIC DNA]</scope>
    <source>
        <strain evidence="11">IMI 349063</strain>
    </source>
</reference>
<dbReference type="GO" id="GO:0005351">
    <property type="term" value="F:carbohydrate:proton symporter activity"/>
    <property type="evidence" value="ECO:0007669"/>
    <property type="project" value="TreeGrafter"/>
</dbReference>
<keyword evidence="10" id="KW-0762">Sugar transport</keyword>
<dbReference type="PANTHER" id="PTHR48022">
    <property type="entry name" value="PLASTIDIC GLUCOSE TRANSPORTER 4"/>
    <property type="match status" value="1"/>
</dbReference>
<dbReference type="Pfam" id="PF00083">
    <property type="entry name" value="Sugar_tr"/>
    <property type="match status" value="1"/>
</dbReference>
<dbReference type="OrthoDB" id="6133115at2759"/>
<name>A0A1B7Y0A8_COLHI</name>
<dbReference type="PROSITE" id="PS50850">
    <property type="entry name" value="MFS"/>
    <property type="match status" value="1"/>
</dbReference>
<dbReference type="EMBL" id="LTAN01000008">
    <property type="protein sequence ID" value="OBR05443.1"/>
    <property type="molecule type" value="Genomic_DNA"/>
</dbReference>
<evidence type="ECO:0000256" key="8">
    <source>
        <dbReference type="SAM" id="Phobius"/>
    </source>
</evidence>
<feature type="region of interest" description="Disordered" evidence="7">
    <location>
        <begin position="11"/>
        <end position="39"/>
    </location>
</feature>
<dbReference type="AlphaFoldDB" id="A0A1B7Y0A8"/>
<keyword evidence="6 8" id="KW-0472">Membrane</keyword>
<feature type="transmembrane region" description="Helical" evidence="8">
    <location>
        <begin position="385"/>
        <end position="404"/>
    </location>
</feature>
<dbReference type="PANTHER" id="PTHR48022:SF64">
    <property type="entry name" value="MAJOR FACILITATOR SUPERFAMILY (MFS) PROFILE DOMAIN-CONTAINING PROTEIN"/>
    <property type="match status" value="1"/>
</dbReference>
<keyword evidence="3" id="KW-0813">Transport</keyword>
<evidence type="ECO:0000256" key="5">
    <source>
        <dbReference type="ARBA" id="ARBA00022989"/>
    </source>
</evidence>
<feature type="transmembrane region" description="Helical" evidence="8">
    <location>
        <begin position="455"/>
        <end position="473"/>
    </location>
</feature>
<dbReference type="KEGG" id="chig:CH63R_12146"/>
<evidence type="ECO:0000256" key="7">
    <source>
        <dbReference type="SAM" id="MobiDB-lite"/>
    </source>
</evidence>
<dbReference type="InterPro" id="IPR036259">
    <property type="entry name" value="MFS_trans_sf"/>
</dbReference>
<gene>
    <name evidence="10" type="ORF">CH63R_12146</name>
</gene>
<feature type="transmembrane region" description="Helical" evidence="8">
    <location>
        <begin position="419"/>
        <end position="443"/>
    </location>
</feature>
<dbReference type="InterPro" id="IPR005828">
    <property type="entry name" value="MFS_sugar_transport-like"/>
</dbReference>
<feature type="transmembrane region" description="Helical" evidence="8">
    <location>
        <begin position="485"/>
        <end position="504"/>
    </location>
</feature>
<comment type="similarity">
    <text evidence="2">Belongs to the major facilitator superfamily. Sugar transporter (TC 2.A.1.1) family.</text>
</comment>
<proteinExistence type="inferred from homology"/>
<keyword evidence="11" id="KW-1185">Reference proteome</keyword>
<evidence type="ECO:0000259" key="9">
    <source>
        <dbReference type="PROSITE" id="PS50850"/>
    </source>
</evidence>
<feature type="transmembrane region" description="Helical" evidence="8">
    <location>
        <begin position="130"/>
        <end position="150"/>
    </location>
</feature>
<feature type="transmembrane region" description="Helical" evidence="8">
    <location>
        <begin position="101"/>
        <end position="123"/>
    </location>
</feature>
<evidence type="ECO:0000313" key="10">
    <source>
        <dbReference type="EMBL" id="OBR05443.1"/>
    </source>
</evidence>
<evidence type="ECO:0000256" key="2">
    <source>
        <dbReference type="ARBA" id="ARBA00010992"/>
    </source>
</evidence>
<evidence type="ECO:0000256" key="3">
    <source>
        <dbReference type="ARBA" id="ARBA00022448"/>
    </source>
</evidence>
<comment type="caution">
    <text evidence="10">The sequence shown here is derived from an EMBL/GenBank/DDBJ whole genome shotgun (WGS) entry which is preliminary data.</text>
</comment>